<accession>A0A0N7HW61</accession>
<feature type="transmembrane region" description="Helical" evidence="6">
    <location>
        <begin position="103"/>
        <end position="125"/>
    </location>
</feature>
<feature type="transmembrane region" description="Helical" evidence="6">
    <location>
        <begin position="63"/>
        <end position="83"/>
    </location>
</feature>
<dbReference type="PATRIC" id="fig|512763.3.peg.963"/>
<dbReference type="AlphaFoldDB" id="A0A0N7HW61"/>
<keyword evidence="8" id="KW-1185">Reference proteome</keyword>
<dbReference type="KEGG" id="rti:DC20_04335"/>
<feature type="transmembrane region" description="Helical" evidence="6">
    <location>
        <begin position="336"/>
        <end position="355"/>
    </location>
</feature>
<reference evidence="7 8" key="1">
    <citation type="submission" date="2015-08" db="EMBL/GenBank/DDBJ databases">
        <title>Complete genome sequence of Rufibacter tibetensis strain 1351t, a radiation-resistant bacterium from tibet plateau.</title>
        <authorList>
            <person name="Dai J."/>
        </authorList>
    </citation>
    <scope>NUCLEOTIDE SEQUENCE [LARGE SCALE GENOMIC DNA]</scope>
    <source>
        <strain evidence="7 8">1351</strain>
    </source>
</reference>
<comment type="subcellular location">
    <subcellularLocation>
        <location evidence="1">Cell membrane</location>
        <topology evidence="1">Multi-pass membrane protein</topology>
    </subcellularLocation>
</comment>
<protein>
    <submittedName>
        <fullName evidence="7">Permease</fullName>
    </submittedName>
</protein>
<dbReference type="Proteomes" id="UP000061382">
    <property type="component" value="Chromosome"/>
</dbReference>
<proteinExistence type="predicted"/>
<dbReference type="Pfam" id="PF03739">
    <property type="entry name" value="LptF_LptG"/>
    <property type="match status" value="1"/>
</dbReference>
<evidence type="ECO:0000256" key="3">
    <source>
        <dbReference type="ARBA" id="ARBA00022692"/>
    </source>
</evidence>
<dbReference type="GO" id="GO:0015920">
    <property type="term" value="P:lipopolysaccharide transport"/>
    <property type="evidence" value="ECO:0007669"/>
    <property type="project" value="TreeGrafter"/>
</dbReference>
<keyword evidence="5 6" id="KW-0472">Membrane</keyword>
<evidence type="ECO:0000256" key="2">
    <source>
        <dbReference type="ARBA" id="ARBA00022475"/>
    </source>
</evidence>
<evidence type="ECO:0000256" key="6">
    <source>
        <dbReference type="SAM" id="Phobius"/>
    </source>
</evidence>
<dbReference type="GO" id="GO:0043190">
    <property type="term" value="C:ATP-binding cassette (ABC) transporter complex"/>
    <property type="evidence" value="ECO:0007669"/>
    <property type="project" value="TreeGrafter"/>
</dbReference>
<dbReference type="EMBL" id="CP012643">
    <property type="protein sequence ID" value="ALI98352.1"/>
    <property type="molecule type" value="Genomic_DNA"/>
</dbReference>
<dbReference type="PANTHER" id="PTHR33529:SF8">
    <property type="entry name" value="PERMEASE, YJGP_YJGQ FAMILY"/>
    <property type="match status" value="1"/>
</dbReference>
<feature type="transmembrane region" description="Helical" evidence="6">
    <location>
        <begin position="304"/>
        <end position="324"/>
    </location>
</feature>
<gene>
    <name evidence="7" type="ORF">DC20_04335</name>
</gene>
<dbReference type="OrthoDB" id="9807977at2"/>
<keyword evidence="4 6" id="KW-1133">Transmembrane helix</keyword>
<evidence type="ECO:0000313" key="7">
    <source>
        <dbReference type="EMBL" id="ALI98352.1"/>
    </source>
</evidence>
<evidence type="ECO:0000256" key="4">
    <source>
        <dbReference type="ARBA" id="ARBA00022989"/>
    </source>
</evidence>
<keyword evidence="3 6" id="KW-0812">Transmembrane</keyword>
<dbReference type="STRING" id="512763.DC20_04335"/>
<feature type="transmembrane region" description="Helical" evidence="6">
    <location>
        <begin position="14"/>
        <end position="35"/>
    </location>
</feature>
<dbReference type="InterPro" id="IPR005495">
    <property type="entry name" value="LptG/LptF_permease"/>
</dbReference>
<organism evidence="7 8">
    <name type="scientific">Rufibacter tibetensis</name>
    <dbReference type="NCBI Taxonomy" id="512763"/>
    <lineage>
        <taxon>Bacteria</taxon>
        <taxon>Pseudomonadati</taxon>
        <taxon>Bacteroidota</taxon>
        <taxon>Cytophagia</taxon>
        <taxon>Cytophagales</taxon>
        <taxon>Hymenobacteraceae</taxon>
        <taxon>Rufibacter</taxon>
    </lineage>
</organism>
<feature type="transmembrane region" description="Helical" evidence="6">
    <location>
        <begin position="279"/>
        <end position="297"/>
    </location>
</feature>
<keyword evidence="2" id="KW-1003">Cell membrane</keyword>
<evidence type="ECO:0000313" key="8">
    <source>
        <dbReference type="Proteomes" id="UP000061382"/>
    </source>
</evidence>
<sequence>MKLKLLDSYILKKFLTTFVFVVIILIAVICVIDFVEKNDDFIQHNLSVKIILVDYYMNMIPHYINMLSPITVFIATVFVTAKLASHTEIVAILSSGVSFKRMLVPYIMGSIVIGIFIFFFASYVIPTANKTRVAFEIKYVKNPYTFEGRNVHFRIGPDSYAYLESYNNHANVGYKFTLETIRKQELIQKLSSESIRWDSTKQKWHMDAYTLRTFNGDKETVVQGGAIDTTLNLLPKDFASTYRLKETLTNAELNKLIDEKILRGATDVEMYMTEKYERMSYPFAITVLTIIGVILSSRKVRGGVGLQIALGFVLAFIFIIFVMMSRSLASVGGIPPQLAAFVPLAVFTVIGIVLYRTVPR</sequence>
<dbReference type="RefSeq" id="WP_062542712.1">
    <property type="nucleotide sequence ID" value="NZ_CP012643.1"/>
</dbReference>
<evidence type="ECO:0000256" key="1">
    <source>
        <dbReference type="ARBA" id="ARBA00004651"/>
    </source>
</evidence>
<evidence type="ECO:0000256" key="5">
    <source>
        <dbReference type="ARBA" id="ARBA00023136"/>
    </source>
</evidence>
<dbReference type="PANTHER" id="PTHR33529">
    <property type="entry name" value="SLR0882 PROTEIN-RELATED"/>
    <property type="match status" value="1"/>
</dbReference>
<name>A0A0N7HW61_9BACT</name>